<dbReference type="RefSeq" id="WP_146046179.1">
    <property type="nucleotide sequence ID" value="NZ_POUC01000068.1"/>
</dbReference>
<proteinExistence type="predicted"/>
<comment type="caution">
    <text evidence="2">The sequence shown here is derived from an EMBL/GenBank/DDBJ whole genome shotgun (WGS) entry which is preliminary data.</text>
</comment>
<sequence>MASCPVCGVDLPAPRGPRPRRYCSRACQGKAYRARQRQHSVHRAAAADEPGLLARYADVPSLELADRLALAARRLAGALTAGQGPDDADLDLLARIPVVLAARARRAVPMPAATVRPGTETSRDDTGPARARPAMPAAKPGQGTPAGRDAPTEAVVDMAARRKRSAATGTETARNHAAQGAPDASPVARIARTSRDDPAAAAPAPRGIELRPQKLAKKKARAVVDAAELVRHPEHRDNHQWILRSGDTVLGYVEPTYGGASRSGRNGWTGRLGGSRGRRCTTRDGAAADLAARWVRLVTAVPTRTLTGD</sequence>
<dbReference type="OrthoDB" id="4252033at2"/>
<keyword evidence="3" id="KW-1185">Reference proteome</keyword>
<name>A0A2N8TSD6_9ACTN</name>
<dbReference type="AlphaFoldDB" id="A0A2N8TSD6"/>
<dbReference type="Proteomes" id="UP000235943">
    <property type="component" value="Unassembled WGS sequence"/>
</dbReference>
<feature type="region of interest" description="Disordered" evidence="1">
    <location>
        <begin position="260"/>
        <end position="280"/>
    </location>
</feature>
<accession>A0A2N8TSD6</accession>
<feature type="compositionally biased region" description="Low complexity" evidence="1">
    <location>
        <begin position="128"/>
        <end position="140"/>
    </location>
</feature>
<reference evidence="2 3" key="1">
    <citation type="submission" date="2018-01" db="EMBL/GenBank/DDBJ databases">
        <title>Draft genome sequence of Streptomyces sp. 13K301.</title>
        <authorList>
            <person name="Sahin N."/>
            <person name="Saygin H."/>
            <person name="Ay H."/>
        </authorList>
    </citation>
    <scope>NUCLEOTIDE SEQUENCE [LARGE SCALE GENOMIC DNA]</scope>
    <source>
        <strain evidence="2 3">13K301</strain>
    </source>
</reference>
<organism evidence="2 3">
    <name type="scientific">Streptomyces cahuitamycinicus</name>
    <dbReference type="NCBI Taxonomy" id="2070367"/>
    <lineage>
        <taxon>Bacteria</taxon>
        <taxon>Bacillati</taxon>
        <taxon>Actinomycetota</taxon>
        <taxon>Actinomycetes</taxon>
        <taxon>Kitasatosporales</taxon>
        <taxon>Streptomycetaceae</taxon>
        <taxon>Streptomyces</taxon>
    </lineage>
</organism>
<evidence type="ECO:0000313" key="2">
    <source>
        <dbReference type="EMBL" id="PNG21893.1"/>
    </source>
</evidence>
<protein>
    <submittedName>
        <fullName evidence="2">Uncharacterized protein</fullName>
    </submittedName>
</protein>
<evidence type="ECO:0000313" key="3">
    <source>
        <dbReference type="Proteomes" id="UP000235943"/>
    </source>
</evidence>
<dbReference type="EMBL" id="POUC01000068">
    <property type="protein sequence ID" value="PNG21893.1"/>
    <property type="molecule type" value="Genomic_DNA"/>
</dbReference>
<evidence type="ECO:0000256" key="1">
    <source>
        <dbReference type="SAM" id="MobiDB-lite"/>
    </source>
</evidence>
<feature type="region of interest" description="Disordered" evidence="1">
    <location>
        <begin position="113"/>
        <end position="186"/>
    </location>
</feature>
<gene>
    <name evidence="2" type="ORF">C1J00_12355</name>
</gene>